<dbReference type="PANTHER" id="PTHR43156">
    <property type="entry name" value="STAGE II SPORULATION PROTEIN E-RELATED"/>
    <property type="match status" value="1"/>
</dbReference>
<feature type="coiled-coil region" evidence="2">
    <location>
        <begin position="294"/>
        <end position="360"/>
    </location>
</feature>
<keyword evidence="6" id="KW-0418">Kinase</keyword>
<feature type="domain" description="PPM-type phosphatase" evidence="5">
    <location>
        <begin position="454"/>
        <end position="691"/>
    </location>
</feature>
<dbReference type="Proteomes" id="UP000004095">
    <property type="component" value="Unassembled WGS sequence"/>
</dbReference>
<dbReference type="PANTHER" id="PTHR43156:SF9">
    <property type="entry name" value="HAMP DOMAIN-CONTAINING PROTEIN"/>
    <property type="match status" value="1"/>
</dbReference>
<dbReference type="RefSeq" id="WP_002696077.1">
    <property type="nucleotide sequence ID" value="NZ_AAWS01000010.1"/>
</dbReference>
<dbReference type="SUPFAM" id="SSF49464">
    <property type="entry name" value="Carboxypeptidase regulatory domain-like"/>
    <property type="match status" value="1"/>
</dbReference>
<keyword evidence="7" id="KW-1185">Reference proteome</keyword>
<dbReference type="SMART" id="SM00331">
    <property type="entry name" value="PP2C_SIG"/>
    <property type="match status" value="1"/>
</dbReference>
<evidence type="ECO:0000313" key="7">
    <source>
        <dbReference type="Proteomes" id="UP000004095"/>
    </source>
</evidence>
<sequence>MKDKWTFTYRFYTLLSGIFAFIILQNTSLKAQSPVINSVSVLSYTKVLADTAVRGRVVTKNKLPVDGVKVLVANSQIPPATTDVGGYFTLDLPRNFTFDESNNIVVFGAKLKGVGYVVSKSNNFVLITVNREDAERLNNVVVFDKSKKPIPKVNILINGFSYIANNSGKIVLKGTINKTAKIAIREYRIIGKVFVQKDASMHLYVAKKEADKKEVTPEKTKEKKDTAKVEEKDSLNTNQDKGNATITRNYADADFSALEKAKIIFNHKSESIQRQISAIRTRLSSDANLGSADRLRLQRELERLEKALKKNTADYLKFQADVRKRILRMKELLSDTQAELAKAKLEKQKLELEKEVTKQKVFIRTLIVISIALLAILTAIFMYFISRRRKKQKEQMSEKVTEINQQKEEITAQRDMIEEQAVELEKRNEKITDSIRYAQTIQDSILPTPEMIHEVFADSFIFYRPKDIVSGDFYWFTQKGDNVIISAIDCTGHGVPGGFMTMMGNSLLNQIINVDNVLDPAEILNQLDAKVKETLQTHLRDEDDERGGDGMDMVLLKLNFKERKAVFAGAKNPLYYMHEGQDDLLYIRGTSMSIGSLFAKKDRKYKSHEFDLQGDETFYLISDGYQDQLGGASKHPDGKRKKFMRQRFMDILKAGNKLPMAEQEAILDREFRDWKEIGDQTDDVTVIGIKLKSDLI</sequence>
<dbReference type="InterPro" id="IPR036457">
    <property type="entry name" value="PPM-type-like_dom_sf"/>
</dbReference>
<dbReference type="Pfam" id="PF07228">
    <property type="entry name" value="SpoIIE"/>
    <property type="match status" value="1"/>
</dbReference>
<keyword evidence="6" id="KW-0808">Transferase</keyword>
<evidence type="ECO:0000256" key="4">
    <source>
        <dbReference type="SAM" id="Phobius"/>
    </source>
</evidence>
<comment type="caution">
    <text evidence="6">The sequence shown here is derived from an EMBL/GenBank/DDBJ whole genome shotgun (WGS) entry which is preliminary data.</text>
</comment>
<keyword evidence="4" id="KW-1133">Transmembrane helix</keyword>
<dbReference type="GO" id="GO:0016791">
    <property type="term" value="F:phosphatase activity"/>
    <property type="evidence" value="ECO:0007669"/>
    <property type="project" value="TreeGrafter"/>
</dbReference>
<dbReference type="InterPro" id="IPR008969">
    <property type="entry name" value="CarboxyPept-like_regulatory"/>
</dbReference>
<evidence type="ECO:0000259" key="5">
    <source>
        <dbReference type="SMART" id="SM00331"/>
    </source>
</evidence>
<protein>
    <submittedName>
        <fullName evidence="6">Serine/threonine kinase with GAF domain, putative</fullName>
    </submittedName>
</protein>
<dbReference type="Gene3D" id="3.60.40.10">
    <property type="entry name" value="PPM-type phosphatase domain"/>
    <property type="match status" value="1"/>
</dbReference>
<gene>
    <name evidence="6" type="ORF">M23134_00507</name>
</gene>
<feature type="compositionally biased region" description="Basic and acidic residues" evidence="3">
    <location>
        <begin position="212"/>
        <end position="234"/>
    </location>
</feature>
<keyword evidence="4" id="KW-0812">Transmembrane</keyword>
<dbReference type="OrthoDB" id="978856at2"/>
<dbReference type="AlphaFoldDB" id="A1ZJ87"/>
<accession>A1ZJ87</accession>
<dbReference type="eggNOG" id="COG2208">
    <property type="taxonomic scope" value="Bacteria"/>
</dbReference>
<keyword evidence="2" id="KW-0175">Coiled coil</keyword>
<reference evidence="6 7" key="1">
    <citation type="submission" date="2007-01" db="EMBL/GenBank/DDBJ databases">
        <authorList>
            <person name="Haygood M."/>
            <person name="Podell S."/>
            <person name="Anderson C."/>
            <person name="Hopkinson B."/>
            <person name="Roe K."/>
            <person name="Barbeau K."/>
            <person name="Gaasterland T."/>
            <person name="Ferriera S."/>
            <person name="Johnson J."/>
            <person name="Kravitz S."/>
            <person name="Beeson K."/>
            <person name="Sutton G."/>
            <person name="Rogers Y.-H."/>
            <person name="Friedman R."/>
            <person name="Frazier M."/>
            <person name="Venter J.C."/>
        </authorList>
    </citation>
    <scope>NUCLEOTIDE SEQUENCE [LARGE SCALE GENOMIC DNA]</scope>
    <source>
        <strain evidence="6 7">ATCC 23134</strain>
    </source>
</reference>
<name>A1ZJ87_MICM2</name>
<keyword evidence="1" id="KW-0378">Hydrolase</keyword>
<dbReference type="InterPro" id="IPR001932">
    <property type="entry name" value="PPM-type_phosphatase-like_dom"/>
</dbReference>
<dbReference type="GO" id="GO:0016301">
    <property type="term" value="F:kinase activity"/>
    <property type="evidence" value="ECO:0007669"/>
    <property type="project" value="UniProtKB-KW"/>
</dbReference>
<organism evidence="6 7">
    <name type="scientific">Microscilla marina ATCC 23134</name>
    <dbReference type="NCBI Taxonomy" id="313606"/>
    <lineage>
        <taxon>Bacteria</taxon>
        <taxon>Pseudomonadati</taxon>
        <taxon>Bacteroidota</taxon>
        <taxon>Cytophagia</taxon>
        <taxon>Cytophagales</taxon>
        <taxon>Microscillaceae</taxon>
        <taxon>Microscilla</taxon>
    </lineage>
</organism>
<feature type="region of interest" description="Disordered" evidence="3">
    <location>
        <begin position="212"/>
        <end position="241"/>
    </location>
</feature>
<dbReference type="EMBL" id="AAWS01000010">
    <property type="protein sequence ID" value="EAY29623.1"/>
    <property type="molecule type" value="Genomic_DNA"/>
</dbReference>
<feature type="coiled-coil region" evidence="2">
    <location>
        <begin position="389"/>
        <end position="434"/>
    </location>
</feature>
<evidence type="ECO:0000256" key="1">
    <source>
        <dbReference type="ARBA" id="ARBA00022801"/>
    </source>
</evidence>
<proteinExistence type="predicted"/>
<feature type="transmembrane region" description="Helical" evidence="4">
    <location>
        <begin position="361"/>
        <end position="385"/>
    </location>
</feature>
<evidence type="ECO:0000256" key="2">
    <source>
        <dbReference type="SAM" id="Coils"/>
    </source>
</evidence>
<evidence type="ECO:0000313" key="6">
    <source>
        <dbReference type="EMBL" id="EAY29623.1"/>
    </source>
</evidence>
<dbReference type="InterPro" id="IPR052016">
    <property type="entry name" value="Bact_Sigma-Reg"/>
</dbReference>
<evidence type="ECO:0000256" key="3">
    <source>
        <dbReference type="SAM" id="MobiDB-lite"/>
    </source>
</evidence>
<keyword evidence="4" id="KW-0472">Membrane</keyword>